<gene>
    <name evidence="2" type="ORF">NE695_03425</name>
</gene>
<evidence type="ECO:0000256" key="1">
    <source>
        <dbReference type="SAM" id="Phobius"/>
    </source>
</evidence>
<comment type="caution">
    <text evidence="2">The sequence shown here is derived from an EMBL/GenBank/DDBJ whole genome shotgun (WGS) entry which is preliminary data.</text>
</comment>
<accession>A0ABT1RX91</accession>
<dbReference type="GeneID" id="90531774"/>
<keyword evidence="3" id="KW-1185">Reference proteome</keyword>
<proteinExistence type="predicted"/>
<dbReference type="InterPro" id="IPR019635">
    <property type="entry name" value="DUF2500"/>
</dbReference>
<sequence length="127" mass="14739">MSSWWLIVGIVAGLLLLALIIMLATRSKESKSNYLKRSESFEKVNAVSRAKEVKDISKETDQIPYLMKDPVIEYRILFESDSGNTRWIVVQKEQYENIEVNERGELIVENNRLIDFGDRFGHDINMT</sequence>
<dbReference type="EMBL" id="JANFZH010000005">
    <property type="protein sequence ID" value="MCQ4838965.1"/>
    <property type="molecule type" value="Genomic_DNA"/>
</dbReference>
<dbReference type="RefSeq" id="WP_066862125.1">
    <property type="nucleotide sequence ID" value="NZ_CABKVV010000012.1"/>
</dbReference>
<dbReference type="Proteomes" id="UP001524473">
    <property type="component" value="Unassembled WGS sequence"/>
</dbReference>
<keyword evidence="1" id="KW-0472">Membrane</keyword>
<dbReference type="Pfam" id="PF10694">
    <property type="entry name" value="DUF2500"/>
    <property type="match status" value="1"/>
</dbReference>
<name>A0ABT1RX91_9FIRM</name>
<keyword evidence="1" id="KW-0812">Transmembrane</keyword>
<evidence type="ECO:0000313" key="3">
    <source>
        <dbReference type="Proteomes" id="UP001524473"/>
    </source>
</evidence>
<dbReference type="Gene3D" id="2.40.50.660">
    <property type="match status" value="1"/>
</dbReference>
<organism evidence="2 3">
    <name type="scientific">Neglectibacter timonensis</name>
    <dbReference type="NCBI Taxonomy" id="1776382"/>
    <lineage>
        <taxon>Bacteria</taxon>
        <taxon>Bacillati</taxon>
        <taxon>Bacillota</taxon>
        <taxon>Clostridia</taxon>
        <taxon>Eubacteriales</taxon>
        <taxon>Oscillospiraceae</taxon>
        <taxon>Neglectibacter</taxon>
    </lineage>
</organism>
<protein>
    <submittedName>
        <fullName evidence="2">DUF2500 family protein</fullName>
    </submittedName>
</protein>
<keyword evidence="1" id="KW-1133">Transmembrane helix</keyword>
<evidence type="ECO:0000313" key="2">
    <source>
        <dbReference type="EMBL" id="MCQ4838965.1"/>
    </source>
</evidence>
<reference evidence="2 3" key="1">
    <citation type="submission" date="2022-06" db="EMBL/GenBank/DDBJ databases">
        <title>Isolation of gut microbiota from human fecal samples.</title>
        <authorList>
            <person name="Pamer E.G."/>
            <person name="Barat B."/>
            <person name="Waligurski E."/>
            <person name="Medina S."/>
            <person name="Paddock L."/>
            <person name="Mostad J."/>
        </authorList>
    </citation>
    <scope>NUCLEOTIDE SEQUENCE [LARGE SCALE GENOMIC DNA]</scope>
    <source>
        <strain evidence="2 3">DFI.9.73</strain>
    </source>
</reference>
<feature type="transmembrane region" description="Helical" evidence="1">
    <location>
        <begin position="6"/>
        <end position="25"/>
    </location>
</feature>